<dbReference type="PROSITE" id="PS01228">
    <property type="entry name" value="COF_1"/>
    <property type="match status" value="1"/>
</dbReference>
<dbReference type="NCBIfam" id="TIGR01484">
    <property type="entry name" value="HAD-SF-IIB"/>
    <property type="match status" value="1"/>
</dbReference>
<dbReference type="GeneID" id="23868008"/>
<dbReference type="PANTHER" id="PTHR47267:SF5">
    <property type="entry name" value="DEHALOGENASE-LIKE HYDROLASE, PUTATIVE-RELATED"/>
    <property type="match status" value="1"/>
</dbReference>
<dbReference type="VEuPathDB" id="TriTrypDB:Tbg972.11.9610"/>
<dbReference type="AlphaFoldDB" id="D0A841"/>
<accession>D0A841</accession>
<evidence type="ECO:0000256" key="1">
    <source>
        <dbReference type="ARBA" id="ARBA00001946"/>
    </source>
</evidence>
<keyword evidence="3 6" id="KW-0378">Hydrolase</keyword>
<dbReference type="CDD" id="cd07516">
    <property type="entry name" value="HAD_Pase"/>
    <property type="match status" value="1"/>
</dbReference>
<dbReference type="PANTHER" id="PTHR47267">
    <property type="match status" value="1"/>
</dbReference>
<dbReference type="EMBL" id="FN554974">
    <property type="protein sequence ID" value="CBH17842.1"/>
    <property type="molecule type" value="Genomic_DNA"/>
</dbReference>
<dbReference type="OrthoDB" id="27226at2759"/>
<protein>
    <submittedName>
        <fullName evidence="6">Haloacid dehalogenase-like hydrolase, putative</fullName>
    </submittedName>
</protein>
<evidence type="ECO:0000256" key="3">
    <source>
        <dbReference type="ARBA" id="ARBA00022801"/>
    </source>
</evidence>
<dbReference type="RefSeq" id="XP_011780106.1">
    <property type="nucleotide sequence ID" value="XM_011781804.1"/>
</dbReference>
<evidence type="ECO:0000313" key="6">
    <source>
        <dbReference type="EMBL" id="CBH17842.1"/>
    </source>
</evidence>
<dbReference type="Gene3D" id="3.40.50.1000">
    <property type="entry name" value="HAD superfamily/HAD-like"/>
    <property type="match status" value="1"/>
</dbReference>
<dbReference type="InterPro" id="IPR000150">
    <property type="entry name" value="Cof"/>
</dbReference>
<dbReference type="SFLD" id="SFLDS00003">
    <property type="entry name" value="Haloacid_Dehalogenase"/>
    <property type="match status" value="1"/>
</dbReference>
<evidence type="ECO:0000256" key="2">
    <source>
        <dbReference type="ARBA" id="ARBA00022723"/>
    </source>
</evidence>
<dbReference type="NCBIfam" id="TIGR00099">
    <property type="entry name" value="Cof-subfamily"/>
    <property type="match status" value="1"/>
</dbReference>
<comment type="cofactor">
    <cofactor evidence="1">
        <name>Mg(2+)</name>
        <dbReference type="ChEBI" id="CHEBI:18420"/>
    </cofactor>
</comment>
<comment type="similarity">
    <text evidence="5">Belongs to the HAD-like hydrolase superfamily. Cof family.</text>
</comment>
<keyword evidence="4" id="KW-0460">Magnesium</keyword>
<reference evidence="7" key="1">
    <citation type="journal article" date="2010" name="PLoS Negl. Trop. Dis.">
        <title>The genome sequence of Trypanosoma brucei gambiense, causative agent of chronic human african trypanosomiasis.</title>
        <authorList>
            <person name="Jackson A.P."/>
            <person name="Sanders M."/>
            <person name="Berry A."/>
            <person name="McQuillan J."/>
            <person name="Aslett M.A."/>
            <person name="Quail M.A."/>
            <person name="Chukualim B."/>
            <person name="Capewell P."/>
            <person name="MacLeod A."/>
            <person name="Melville S.E."/>
            <person name="Gibson W."/>
            <person name="Barry J.D."/>
            <person name="Berriman M."/>
            <person name="Hertz-Fowler C."/>
        </authorList>
    </citation>
    <scope>NUCLEOTIDE SEQUENCE [LARGE SCALE GENOMIC DNA]</scope>
    <source>
        <strain evidence="7">MHOM/CI/86/DAL972</strain>
    </source>
</reference>
<sequence>MSLVSVTNRMTYRAAVVDLDGTLLNENHRISAYTLDTIQKLLKRNIPVVIATGRPHPDVFHTIKSCGLQGTYVITSNGARVSDPQLNVIASFNLSEDVVSELIGLGSSGEDIQDPKEVPYTVNLFQHDEWVTDAAREELLQMFASSGFHYRVVDDLQAHQKDGVHELVFLAQPNTLHLLEGVVKKRFEGRISVMRSTSITLDVVHHNANKATAMAKVAELLGLELKDIVSFGDGMNDVQMLAAAGKGYIMGNAQQRLKDALPHLEVIGTNAEDSVAKKLRELFNIED</sequence>
<dbReference type="InterPro" id="IPR006379">
    <property type="entry name" value="HAD-SF_hydro_IIB"/>
</dbReference>
<dbReference type="GO" id="GO:0046872">
    <property type="term" value="F:metal ion binding"/>
    <property type="evidence" value="ECO:0007669"/>
    <property type="project" value="UniProtKB-KW"/>
</dbReference>
<dbReference type="Proteomes" id="UP000002316">
    <property type="component" value="Chromosome 11"/>
</dbReference>
<gene>
    <name evidence="6" type="ORF">TbgDal_XI9610</name>
</gene>
<dbReference type="SUPFAM" id="SSF56784">
    <property type="entry name" value="HAD-like"/>
    <property type="match status" value="1"/>
</dbReference>
<evidence type="ECO:0000256" key="4">
    <source>
        <dbReference type="ARBA" id="ARBA00022842"/>
    </source>
</evidence>
<proteinExistence type="inferred from homology"/>
<dbReference type="GO" id="GO:0016787">
    <property type="term" value="F:hydrolase activity"/>
    <property type="evidence" value="ECO:0007669"/>
    <property type="project" value="UniProtKB-KW"/>
</dbReference>
<dbReference type="InterPro" id="IPR023214">
    <property type="entry name" value="HAD_sf"/>
</dbReference>
<evidence type="ECO:0000313" key="7">
    <source>
        <dbReference type="Proteomes" id="UP000002316"/>
    </source>
</evidence>
<name>D0A841_TRYB9</name>
<dbReference type="InterPro" id="IPR036412">
    <property type="entry name" value="HAD-like_sf"/>
</dbReference>
<evidence type="ECO:0000256" key="5">
    <source>
        <dbReference type="ARBA" id="ARBA00034778"/>
    </source>
</evidence>
<dbReference type="KEGG" id="tbg:TbgDal_XI9610"/>
<dbReference type="Pfam" id="PF08282">
    <property type="entry name" value="Hydrolase_3"/>
    <property type="match status" value="1"/>
</dbReference>
<organism evidence="6 7">
    <name type="scientific">Trypanosoma brucei gambiense (strain MHOM/CI/86/DAL972)</name>
    <dbReference type="NCBI Taxonomy" id="679716"/>
    <lineage>
        <taxon>Eukaryota</taxon>
        <taxon>Discoba</taxon>
        <taxon>Euglenozoa</taxon>
        <taxon>Kinetoplastea</taxon>
        <taxon>Metakinetoplastina</taxon>
        <taxon>Trypanosomatida</taxon>
        <taxon>Trypanosomatidae</taxon>
        <taxon>Trypanosoma</taxon>
    </lineage>
</organism>
<dbReference type="SFLD" id="SFLDG01140">
    <property type="entry name" value="C2.B:_Phosphomannomutase_and_P"/>
    <property type="match status" value="1"/>
</dbReference>
<dbReference type="PROSITE" id="PS01229">
    <property type="entry name" value="COF_2"/>
    <property type="match status" value="1"/>
</dbReference>
<dbReference type="Gene3D" id="3.30.1240.10">
    <property type="match status" value="1"/>
</dbReference>
<keyword evidence="2" id="KW-0479">Metal-binding</keyword>